<protein>
    <submittedName>
        <fullName evidence="3">Uncharacterized protein</fullName>
    </submittedName>
</protein>
<sequence length="296" mass="33760">MGEELQSADFIALKTDILDTIDRLNNDYQMFNEEIAAAIRISKHSFHKYSRGKLPPTKIGKCKNILKKLTRLENRKKLEKVENKEEAAQNVPNPNPLTEQIKTKAEEAKDPVNKYFVCNYYSLNINPEPYKGYVHKIGVRTIVKGLDAIIGYPNDSIQFEDADTLVPMLDRGGEPSVRFESLIAIKKININSCKPGNQYYFFDSIHQPYLRTLYKIDGDTYKFIAEDPGKFPDIELKREEILVIFTVITSVNKPKPNITFIVPLDNQADVTKEIKGNQDGNTNDNESMIELNNPEG</sequence>
<comment type="caution">
    <text evidence="3">The sequence shown here is derived from an EMBL/GenBank/DDBJ whole genome shotgun (WGS) entry which is preliminary data.</text>
</comment>
<keyword evidence="4" id="KW-1185">Reference proteome</keyword>
<evidence type="ECO:0000256" key="1">
    <source>
        <dbReference type="SAM" id="Coils"/>
    </source>
</evidence>
<evidence type="ECO:0000313" key="3">
    <source>
        <dbReference type="EMBL" id="OQP59888.1"/>
    </source>
</evidence>
<dbReference type="Proteomes" id="UP000192796">
    <property type="component" value="Unassembled WGS sequence"/>
</dbReference>
<dbReference type="RefSeq" id="WP_081154013.1">
    <property type="nucleotide sequence ID" value="NZ_LVYD01000072.1"/>
</dbReference>
<name>A0A1V9FNH7_9BACT</name>
<accession>A0A1V9FNH7</accession>
<gene>
    <name evidence="3" type="ORF">A3860_35850</name>
</gene>
<reference evidence="3 4" key="1">
    <citation type="submission" date="2016-03" db="EMBL/GenBank/DDBJ databases">
        <title>Niastella vici sp. nov., isolated from farmland soil.</title>
        <authorList>
            <person name="Chen L."/>
            <person name="Wang D."/>
            <person name="Yang S."/>
            <person name="Wang G."/>
        </authorList>
    </citation>
    <scope>NUCLEOTIDE SEQUENCE [LARGE SCALE GENOMIC DNA]</scope>
    <source>
        <strain evidence="3 4">DJ57</strain>
    </source>
</reference>
<feature type="region of interest" description="Disordered" evidence="2">
    <location>
        <begin position="275"/>
        <end position="296"/>
    </location>
</feature>
<proteinExistence type="predicted"/>
<evidence type="ECO:0000256" key="2">
    <source>
        <dbReference type="SAM" id="MobiDB-lite"/>
    </source>
</evidence>
<dbReference type="AlphaFoldDB" id="A0A1V9FNH7"/>
<organism evidence="3 4">
    <name type="scientific">Niastella vici</name>
    <dbReference type="NCBI Taxonomy" id="1703345"/>
    <lineage>
        <taxon>Bacteria</taxon>
        <taxon>Pseudomonadati</taxon>
        <taxon>Bacteroidota</taxon>
        <taxon>Chitinophagia</taxon>
        <taxon>Chitinophagales</taxon>
        <taxon>Chitinophagaceae</taxon>
        <taxon>Niastella</taxon>
    </lineage>
</organism>
<dbReference type="EMBL" id="LVYD01000072">
    <property type="protein sequence ID" value="OQP59888.1"/>
    <property type="molecule type" value="Genomic_DNA"/>
</dbReference>
<feature type="coiled-coil region" evidence="1">
    <location>
        <begin position="21"/>
        <end position="89"/>
    </location>
</feature>
<evidence type="ECO:0000313" key="4">
    <source>
        <dbReference type="Proteomes" id="UP000192796"/>
    </source>
</evidence>
<keyword evidence="1" id="KW-0175">Coiled coil</keyword>